<sequence>MADLVERLINRFGQAAVNTAQEHEPLHTRRLHETLLRTFERRRRILGADQGVKLRHKTVSCSIAKVLHRHPSLEIAQTLQDAADYVGKVRHLASLLANYICTWKLDLGQPFPDATQRFFMECLTCYVQGAGAGYTQGAGPGAAQLPPSTLQRFQDLRHNSNLQALQATWPPWRLHEVFLYVAKDIATVAKTYIEVHFQRRRLAITYWALFQALRAHIMNDDDDPDTQVDMTVRPFTSQAWMWPASTVRATVLVCHPTYELPLAKLIARVAPTAVHDLAELVTTYAGNDLHGELQARLNQLGFRGAELDDDGDVQEGANCLMILDICETVRHLPDGDSDASKRRLLAQLQQLYVETDCTDYQDLMSELFGQYPDDTAARRENRDAVWGLLPVPPKLTVPLPRFKPQPAFIRIDRTGMGQLFPGLAARMAGRGPWWYAEFMQPWAKAANITTMRQRTNHYARSERGVVRANERAGQPGYRILAPWLVDRTFMTDGHQLKLLLVGYINEELGDVLEGEVAEGPNGVLRLQRVHREIGAEPATVADGTPAAQERLHALDHVVVTGVDPGQVLAFSAVTALGQRWRRDNAADFAANPPPEGEGVTAQEVSGADYRIWAQSVRNEQGEAQRRGANQAYSDALAALVDRHMRTGRYQHRPPGWKRVRSRGLQYPRRRRRHRRWRDTHRRPRRIIFFGACARFPAGGRAAIPNKKLVAQLACRCPTLMTPQPYSSASCLVCGGATRGGGDEFGHRNRVCRNENCALAQAAEGGVAVIDRDTNARANLGMRGVYATCGVADIIPGYVPADQEEEDDTEEKESDEEADDEEDGDEEDEVEEDDEEGGDGDEGGDGGGGASMTGRAVVTRRGSTRRGMP</sequence>
<feature type="compositionally biased region" description="Acidic residues" evidence="1">
    <location>
        <begin position="801"/>
        <end position="843"/>
    </location>
</feature>
<dbReference type="AlphaFoldDB" id="A0A835Z8U0"/>
<feature type="region of interest" description="Disordered" evidence="1">
    <location>
        <begin position="797"/>
        <end position="868"/>
    </location>
</feature>
<dbReference type="Proteomes" id="UP000664859">
    <property type="component" value="Unassembled WGS sequence"/>
</dbReference>
<evidence type="ECO:0000313" key="3">
    <source>
        <dbReference type="Proteomes" id="UP000664859"/>
    </source>
</evidence>
<comment type="caution">
    <text evidence="2">The sequence shown here is derived from an EMBL/GenBank/DDBJ whole genome shotgun (WGS) entry which is preliminary data.</text>
</comment>
<dbReference type="EMBL" id="JAFCMP010000097">
    <property type="protein sequence ID" value="KAG5187040.1"/>
    <property type="molecule type" value="Genomic_DNA"/>
</dbReference>
<name>A0A835Z8U0_9STRA</name>
<protein>
    <submittedName>
        <fullName evidence="2">Uncharacterized protein</fullName>
    </submittedName>
</protein>
<organism evidence="2 3">
    <name type="scientific">Tribonema minus</name>
    <dbReference type="NCBI Taxonomy" id="303371"/>
    <lineage>
        <taxon>Eukaryota</taxon>
        <taxon>Sar</taxon>
        <taxon>Stramenopiles</taxon>
        <taxon>Ochrophyta</taxon>
        <taxon>PX clade</taxon>
        <taxon>Xanthophyceae</taxon>
        <taxon>Tribonematales</taxon>
        <taxon>Tribonemataceae</taxon>
        <taxon>Tribonema</taxon>
    </lineage>
</organism>
<proteinExistence type="predicted"/>
<evidence type="ECO:0000313" key="2">
    <source>
        <dbReference type="EMBL" id="KAG5187040.1"/>
    </source>
</evidence>
<reference evidence="2" key="1">
    <citation type="submission" date="2021-02" db="EMBL/GenBank/DDBJ databases">
        <title>First Annotated Genome of the Yellow-green Alga Tribonema minus.</title>
        <authorList>
            <person name="Mahan K.M."/>
        </authorList>
    </citation>
    <scope>NUCLEOTIDE SEQUENCE</scope>
    <source>
        <strain evidence="2">UTEX B ZZ1240</strain>
    </source>
</reference>
<evidence type="ECO:0000256" key="1">
    <source>
        <dbReference type="SAM" id="MobiDB-lite"/>
    </source>
</evidence>
<keyword evidence="3" id="KW-1185">Reference proteome</keyword>
<accession>A0A835Z8U0</accession>
<gene>
    <name evidence="2" type="ORF">JKP88DRAFT_267971</name>
</gene>